<feature type="transmembrane region" description="Helical" evidence="6">
    <location>
        <begin position="51"/>
        <end position="73"/>
    </location>
</feature>
<feature type="transmembrane region" description="Helical" evidence="6">
    <location>
        <begin position="273"/>
        <end position="296"/>
    </location>
</feature>
<feature type="transmembrane region" description="Helical" evidence="6">
    <location>
        <begin position="178"/>
        <end position="195"/>
    </location>
</feature>
<keyword evidence="3 6" id="KW-0812">Transmembrane</keyword>
<feature type="transmembrane region" description="Helical" evidence="6">
    <location>
        <begin position="145"/>
        <end position="166"/>
    </location>
</feature>
<comment type="subcellular location">
    <subcellularLocation>
        <location evidence="1">Cell membrane</location>
        <topology evidence="1">Multi-pass membrane protein</topology>
    </subcellularLocation>
</comment>
<dbReference type="EMBL" id="JBHLVO010000021">
    <property type="protein sequence ID" value="MFC0273476.1"/>
    <property type="molecule type" value="Genomic_DNA"/>
</dbReference>
<feature type="domain" description="Major facilitator superfamily (MFS) profile" evidence="7">
    <location>
        <begin position="19"/>
        <end position="417"/>
    </location>
</feature>
<dbReference type="PANTHER" id="PTHR11360:SF308">
    <property type="entry name" value="BLL3089 PROTEIN"/>
    <property type="match status" value="1"/>
</dbReference>
<dbReference type="SUPFAM" id="SSF103473">
    <property type="entry name" value="MFS general substrate transporter"/>
    <property type="match status" value="1"/>
</dbReference>
<keyword evidence="9" id="KW-1185">Reference proteome</keyword>
<keyword evidence="2" id="KW-0813">Transport</keyword>
<dbReference type="CDD" id="cd17355">
    <property type="entry name" value="MFS_YcxA_like"/>
    <property type="match status" value="1"/>
</dbReference>
<keyword evidence="4 6" id="KW-1133">Transmembrane helix</keyword>
<feature type="transmembrane region" description="Helical" evidence="6">
    <location>
        <begin position="12"/>
        <end position="31"/>
    </location>
</feature>
<feature type="transmembrane region" description="Helical" evidence="6">
    <location>
        <begin position="85"/>
        <end position="103"/>
    </location>
</feature>
<evidence type="ECO:0000256" key="1">
    <source>
        <dbReference type="ARBA" id="ARBA00004651"/>
    </source>
</evidence>
<protein>
    <submittedName>
        <fullName evidence="8">MFS transporter</fullName>
    </submittedName>
</protein>
<feature type="transmembrane region" description="Helical" evidence="6">
    <location>
        <begin position="109"/>
        <end position="133"/>
    </location>
</feature>
<feature type="transmembrane region" description="Helical" evidence="6">
    <location>
        <begin position="394"/>
        <end position="412"/>
    </location>
</feature>
<evidence type="ECO:0000313" key="8">
    <source>
        <dbReference type="EMBL" id="MFC0273476.1"/>
    </source>
</evidence>
<feature type="transmembrane region" description="Helical" evidence="6">
    <location>
        <begin position="327"/>
        <end position="350"/>
    </location>
</feature>
<name>A0ABV6GIF0_9BACI</name>
<accession>A0ABV6GIF0</accession>
<feature type="transmembrane region" description="Helical" evidence="6">
    <location>
        <begin position="362"/>
        <end position="382"/>
    </location>
</feature>
<evidence type="ECO:0000256" key="2">
    <source>
        <dbReference type="ARBA" id="ARBA00022448"/>
    </source>
</evidence>
<evidence type="ECO:0000256" key="3">
    <source>
        <dbReference type="ARBA" id="ARBA00022692"/>
    </source>
</evidence>
<evidence type="ECO:0000256" key="5">
    <source>
        <dbReference type="ARBA" id="ARBA00023136"/>
    </source>
</evidence>
<dbReference type="PROSITE" id="PS50850">
    <property type="entry name" value="MFS"/>
    <property type="match status" value="1"/>
</dbReference>
<dbReference type="PANTHER" id="PTHR11360">
    <property type="entry name" value="MONOCARBOXYLATE TRANSPORTER"/>
    <property type="match status" value="1"/>
</dbReference>
<dbReference type="Gene3D" id="1.20.1250.20">
    <property type="entry name" value="MFS general substrate transporter like domains"/>
    <property type="match status" value="2"/>
</dbReference>
<comment type="caution">
    <text evidence="8">The sequence shown here is derived from an EMBL/GenBank/DDBJ whole genome shotgun (WGS) entry which is preliminary data.</text>
</comment>
<dbReference type="InterPro" id="IPR020846">
    <property type="entry name" value="MFS_dom"/>
</dbReference>
<evidence type="ECO:0000256" key="4">
    <source>
        <dbReference type="ARBA" id="ARBA00022989"/>
    </source>
</evidence>
<dbReference type="InterPro" id="IPR050327">
    <property type="entry name" value="Proton-linked_MCT"/>
</dbReference>
<feature type="transmembrane region" description="Helical" evidence="6">
    <location>
        <begin position="239"/>
        <end position="261"/>
    </location>
</feature>
<evidence type="ECO:0000259" key="7">
    <source>
        <dbReference type="PROSITE" id="PS50850"/>
    </source>
</evidence>
<dbReference type="RefSeq" id="WP_378936809.1">
    <property type="nucleotide sequence ID" value="NZ_JBHLVO010000021.1"/>
</dbReference>
<evidence type="ECO:0000256" key="6">
    <source>
        <dbReference type="SAM" id="Phobius"/>
    </source>
</evidence>
<proteinExistence type="predicted"/>
<dbReference type="Pfam" id="PF07690">
    <property type="entry name" value="MFS_1"/>
    <property type="match status" value="1"/>
</dbReference>
<keyword evidence="5 6" id="KW-0472">Membrane</keyword>
<gene>
    <name evidence="8" type="ORF">ACFFIX_18940</name>
</gene>
<dbReference type="InterPro" id="IPR011701">
    <property type="entry name" value="MFS"/>
</dbReference>
<feature type="transmembrane region" description="Helical" evidence="6">
    <location>
        <begin position="303"/>
        <end position="321"/>
    </location>
</feature>
<dbReference type="Proteomes" id="UP001589854">
    <property type="component" value="Unassembled WGS sequence"/>
</dbReference>
<reference evidence="8 9" key="1">
    <citation type="submission" date="2024-09" db="EMBL/GenBank/DDBJ databases">
        <authorList>
            <person name="Sun Q."/>
            <person name="Mori K."/>
        </authorList>
    </citation>
    <scope>NUCLEOTIDE SEQUENCE [LARGE SCALE GENOMIC DNA]</scope>
    <source>
        <strain evidence="8 9">CCM 7228</strain>
    </source>
</reference>
<evidence type="ECO:0000313" key="9">
    <source>
        <dbReference type="Proteomes" id="UP001589854"/>
    </source>
</evidence>
<sequence>MINFKDKKISTSFYYGWIIVAIGALGIFFSGPGQTYSNAIFIDYYIEDFGWSRSMVSSVYSIATLAAGLLMMVVGKYIDKYGQRFFMIFVAVMLAISCFWNSMVSNIVMLFLGFFLIRLFGQGSMTLIPNTLIPQWFIVRRGRAFSFMAIGGFLSSALFPIVNLWAIEEWGWQTAWRLWGVLLLILFVPLVYLFVRNKPEDMGLLPDNKKQHDITNSGSDTLINEVSWTLAEAKKTKTFWFLLCCVGIPSMVNTGITFHLLSIFSENGLEPQLAATVLGIMAFVGFPITFLSGFILERVQANSILVVTFLGEIIVLALLVFSKSPFIAILFGLLWGLFAGIERIALNVIWPNFFGREHIGSIKGLAMSITVIGSAFGPLPFGLAFDLFNGYEEILIATMIFPIVGIGLAWKATKPKKSHGHLYEKITSA</sequence>
<organism evidence="8 9">
    <name type="scientific">Metabacillus herbersteinensis</name>
    <dbReference type="NCBI Taxonomy" id="283816"/>
    <lineage>
        <taxon>Bacteria</taxon>
        <taxon>Bacillati</taxon>
        <taxon>Bacillota</taxon>
        <taxon>Bacilli</taxon>
        <taxon>Bacillales</taxon>
        <taxon>Bacillaceae</taxon>
        <taxon>Metabacillus</taxon>
    </lineage>
</organism>
<dbReference type="InterPro" id="IPR036259">
    <property type="entry name" value="MFS_trans_sf"/>
</dbReference>